<keyword evidence="8 21" id="KW-0732">Signal</keyword>
<keyword evidence="9" id="KW-0677">Repeat</keyword>
<evidence type="ECO:0000256" key="2">
    <source>
        <dbReference type="ARBA" id="ARBA00012513"/>
    </source>
</evidence>
<dbReference type="GO" id="GO:0005524">
    <property type="term" value="F:ATP binding"/>
    <property type="evidence" value="ECO:0007669"/>
    <property type="project" value="UniProtKB-UniRule"/>
</dbReference>
<feature type="chain" id="PRO_5017317316" description="non-specific serine/threonine protein kinase" evidence="21">
    <location>
        <begin position="28"/>
        <end position="1009"/>
    </location>
</feature>
<proteinExistence type="predicted"/>
<keyword evidence="16" id="KW-0325">Glycoprotein</keyword>
<evidence type="ECO:0000256" key="3">
    <source>
        <dbReference type="ARBA" id="ARBA00022527"/>
    </source>
</evidence>
<dbReference type="SMART" id="SM00369">
    <property type="entry name" value="LRR_TYP"/>
    <property type="match status" value="4"/>
</dbReference>
<evidence type="ECO:0000256" key="10">
    <source>
        <dbReference type="ARBA" id="ARBA00022741"/>
    </source>
</evidence>
<dbReference type="Gene3D" id="3.30.200.20">
    <property type="entry name" value="Phosphorylase Kinase, domain 1"/>
    <property type="match status" value="1"/>
</dbReference>
<evidence type="ECO:0000256" key="13">
    <source>
        <dbReference type="ARBA" id="ARBA00022989"/>
    </source>
</evidence>
<evidence type="ECO:0000256" key="8">
    <source>
        <dbReference type="ARBA" id="ARBA00022729"/>
    </source>
</evidence>
<dbReference type="Gene3D" id="2.60.120.430">
    <property type="entry name" value="Galactose-binding lectin"/>
    <property type="match status" value="1"/>
</dbReference>
<evidence type="ECO:0000259" key="22">
    <source>
        <dbReference type="PROSITE" id="PS50011"/>
    </source>
</evidence>
<evidence type="ECO:0000256" key="7">
    <source>
        <dbReference type="ARBA" id="ARBA00022692"/>
    </source>
</evidence>
<evidence type="ECO:0000313" key="24">
    <source>
        <dbReference type="Proteomes" id="UP000264353"/>
    </source>
</evidence>
<dbReference type="Pfam" id="PF13855">
    <property type="entry name" value="LRR_8"/>
    <property type="match status" value="1"/>
</dbReference>
<dbReference type="InterPro" id="IPR021720">
    <property type="entry name" value="Malectin_dom"/>
</dbReference>
<dbReference type="Proteomes" id="UP000264353">
    <property type="component" value="Chromosome A7"/>
</dbReference>
<dbReference type="InterPro" id="IPR003591">
    <property type="entry name" value="Leu-rich_rpt_typical-subtyp"/>
</dbReference>
<dbReference type="Pfam" id="PF00560">
    <property type="entry name" value="LRR_1"/>
    <property type="match status" value="1"/>
</dbReference>
<dbReference type="AlphaFoldDB" id="A0A397YHW7"/>
<dbReference type="PROSITE" id="PS00107">
    <property type="entry name" value="PROTEIN_KINASE_ATP"/>
    <property type="match status" value="1"/>
</dbReference>
<dbReference type="InterPro" id="IPR017441">
    <property type="entry name" value="Protein_kinase_ATP_BS"/>
</dbReference>
<comment type="catalytic activity">
    <reaction evidence="17">
        <text>L-threonyl-[protein] + ATP = O-phospho-L-threonyl-[protein] + ADP + H(+)</text>
        <dbReference type="Rhea" id="RHEA:46608"/>
        <dbReference type="Rhea" id="RHEA-COMP:11060"/>
        <dbReference type="Rhea" id="RHEA-COMP:11605"/>
        <dbReference type="ChEBI" id="CHEBI:15378"/>
        <dbReference type="ChEBI" id="CHEBI:30013"/>
        <dbReference type="ChEBI" id="CHEBI:30616"/>
        <dbReference type="ChEBI" id="CHEBI:61977"/>
        <dbReference type="ChEBI" id="CHEBI:456216"/>
        <dbReference type="EC" id="2.7.11.1"/>
    </reaction>
</comment>
<dbReference type="Pfam" id="PF00069">
    <property type="entry name" value="Pkinase"/>
    <property type="match status" value="1"/>
</dbReference>
<gene>
    <name evidence="23" type="ORF">BRARA_G00476</name>
</gene>
<dbReference type="SUPFAM" id="SSF56112">
    <property type="entry name" value="Protein kinase-like (PK-like)"/>
    <property type="match status" value="1"/>
</dbReference>
<dbReference type="SMART" id="SM00220">
    <property type="entry name" value="S_TKc"/>
    <property type="match status" value="1"/>
</dbReference>
<evidence type="ECO:0000256" key="16">
    <source>
        <dbReference type="ARBA" id="ARBA00023180"/>
    </source>
</evidence>
<feature type="binding site" evidence="19">
    <location>
        <position position="704"/>
    </location>
    <ligand>
        <name>ATP</name>
        <dbReference type="ChEBI" id="CHEBI:30616"/>
    </ligand>
</feature>
<comment type="subcellular location">
    <subcellularLocation>
        <location evidence="1">Membrane</location>
        <topology evidence="1">Single-pass type I membrane protein</topology>
    </subcellularLocation>
</comment>
<dbReference type="PROSITE" id="PS00108">
    <property type="entry name" value="PROTEIN_KINASE_ST"/>
    <property type="match status" value="1"/>
</dbReference>
<dbReference type="Gene3D" id="1.10.510.10">
    <property type="entry name" value="Transferase(Phosphotransferase) domain 1"/>
    <property type="match status" value="1"/>
</dbReference>
<evidence type="ECO:0000256" key="9">
    <source>
        <dbReference type="ARBA" id="ARBA00022737"/>
    </source>
</evidence>
<evidence type="ECO:0000313" key="23">
    <source>
        <dbReference type="EMBL" id="RID53049.1"/>
    </source>
</evidence>
<keyword evidence="10 19" id="KW-0547">Nucleotide-binding</keyword>
<evidence type="ECO:0000256" key="19">
    <source>
        <dbReference type="PROSITE-ProRule" id="PRU10141"/>
    </source>
</evidence>
<keyword evidence="3" id="KW-0723">Serine/threonine-protein kinase</keyword>
<dbReference type="InterPro" id="IPR000719">
    <property type="entry name" value="Prot_kinase_dom"/>
</dbReference>
<organism evidence="23 24">
    <name type="scientific">Brassica campestris</name>
    <name type="common">Field mustard</name>
    <dbReference type="NCBI Taxonomy" id="3711"/>
    <lineage>
        <taxon>Eukaryota</taxon>
        <taxon>Viridiplantae</taxon>
        <taxon>Streptophyta</taxon>
        <taxon>Embryophyta</taxon>
        <taxon>Tracheophyta</taxon>
        <taxon>Spermatophyta</taxon>
        <taxon>Magnoliopsida</taxon>
        <taxon>eudicotyledons</taxon>
        <taxon>Gunneridae</taxon>
        <taxon>Pentapetalae</taxon>
        <taxon>rosids</taxon>
        <taxon>malvids</taxon>
        <taxon>Brassicales</taxon>
        <taxon>Brassicaceae</taxon>
        <taxon>Brassiceae</taxon>
        <taxon>Brassica</taxon>
    </lineage>
</organism>
<dbReference type="EC" id="2.7.11.1" evidence="2"/>
<evidence type="ECO:0000256" key="5">
    <source>
        <dbReference type="ARBA" id="ARBA00022614"/>
    </source>
</evidence>
<sequence length="1009" mass="111982">MIMSQSRHFSSLFTVLIFICLVYTVSASSPSLHPDEVKALKDIASTLGVKHLNLSEDPCLTKTLVITQDVLKEGHNSTIRCDCHFNNNKTCHITHFILKTFSLPGRLPPELSKLQYLESIDLCLNYLHGSIPMEWASLPYLTSISVCANRLSGDIPKGLGKFINLTQLILEANQFSGIIPEELGNLVNLEGLVLSSNQLVGSVPETLGRLKNLTNLRFSDNHLNGSIPEFIGNLSKLKRLELYASGLREPIPDSIFRLENLVDLRISDTTAGLRQFPHIISKNLKYLVLRNLNLTGPIPTTIWGLPNLMTLDLSFNRLTGEIPADAAAAKFTYLTGNKLSGKIESGPFLTASTNIDLSYNNFTWSPSCRERDNVNTYESSRSKNRLTSLLPCSAISQCLSCKCCFCFYIKSLHINCGGPDVTIENSRGSILYEGNYGLTGSATNNHGKNWGFSNTGDFMDDKLPEDAYSISSESPVSAKYPELYQTARRSPLSLAYFAFCFENGSYNVKLHFAEIQFSDEEPYARLAKRFFNIYVQGKLIWEDFNIREEANGTHKEVIKEVNTTVTDNTLEIRLYWAGKGTTIIPKRGNYGSLISAISVCPSSESECGVEVKTPPVTKEHKSRIYPLILVITALILSLAFLIVGAFYWKKCVRNADSGKRGSFSLKQLKVATDNFDPLNKIGEGGFGSVYKGRLPDGTLIAVKKLSSKSRQGNKEFINEIGMIACLQHPNLVKLYGCCCENNQLLLVYEYLENNCLADALFGRSGLKLEWGTRHKICLGIARGLAFLHEDSAVKIIHRDIKGTNVLLDKDLNSKISDFGLARLHEDEKSHITTRVAGTIGYMAPEYAMRGHLTEKADVYSFGVVAMEIVSGKSNANYTPDNECCVGLLDWAFVLQKKGAFSEILDPKLEGVFDVMEAERMIKVSLLCSNKSPTLRPTMSEVVKMLEGETEIEQIIADPGVYGDELRFKRFSEIGTSSLPSDYLVSIPSSCESAYDLYPLSPESTVFSRP</sequence>
<evidence type="ECO:0000256" key="1">
    <source>
        <dbReference type="ARBA" id="ARBA00004479"/>
    </source>
</evidence>
<keyword evidence="11" id="KW-0418">Kinase</keyword>
<keyword evidence="5" id="KW-0433">Leucine-rich repeat</keyword>
<evidence type="ECO:0000256" key="4">
    <source>
        <dbReference type="ARBA" id="ARBA00022553"/>
    </source>
</evidence>
<dbReference type="GO" id="GO:0016020">
    <property type="term" value="C:membrane"/>
    <property type="evidence" value="ECO:0007669"/>
    <property type="project" value="UniProtKB-SubCell"/>
</dbReference>
<feature type="signal peptide" evidence="21">
    <location>
        <begin position="1"/>
        <end position="27"/>
    </location>
</feature>
<dbReference type="CDD" id="cd14066">
    <property type="entry name" value="STKc_IRAK"/>
    <property type="match status" value="1"/>
</dbReference>
<dbReference type="PROSITE" id="PS50011">
    <property type="entry name" value="PROTEIN_KINASE_DOM"/>
    <property type="match status" value="1"/>
</dbReference>
<dbReference type="SUPFAM" id="SSF52058">
    <property type="entry name" value="L domain-like"/>
    <property type="match status" value="1"/>
</dbReference>
<evidence type="ECO:0000256" key="11">
    <source>
        <dbReference type="ARBA" id="ARBA00022777"/>
    </source>
</evidence>
<keyword evidence="7 20" id="KW-0812">Transmembrane</keyword>
<feature type="domain" description="Protein kinase" evidence="22">
    <location>
        <begin position="675"/>
        <end position="951"/>
    </location>
</feature>
<evidence type="ECO:0000256" key="21">
    <source>
        <dbReference type="SAM" id="SignalP"/>
    </source>
</evidence>
<dbReference type="PANTHER" id="PTHR48006">
    <property type="entry name" value="LEUCINE-RICH REPEAT-CONTAINING PROTEIN DDB_G0281931-RELATED"/>
    <property type="match status" value="1"/>
</dbReference>
<dbReference type="InterPro" id="IPR051824">
    <property type="entry name" value="LRR_Rcpt-Like_S/T_Kinase"/>
</dbReference>
<keyword evidence="14 20" id="KW-0472">Membrane</keyword>
<dbReference type="FunFam" id="3.30.200.20:FF:000217">
    <property type="entry name" value="probable LRR receptor-like serine/threonine-protein kinase At1g53430"/>
    <property type="match status" value="1"/>
</dbReference>
<feature type="transmembrane region" description="Helical" evidence="20">
    <location>
        <begin position="624"/>
        <end position="648"/>
    </location>
</feature>
<dbReference type="PANTHER" id="PTHR48006:SF64">
    <property type="entry name" value="LEUCINE-RICH REPEAT TRANSMEMBRANE PROTEIN KINASE"/>
    <property type="match status" value="1"/>
</dbReference>
<evidence type="ECO:0000256" key="15">
    <source>
        <dbReference type="ARBA" id="ARBA00023170"/>
    </source>
</evidence>
<evidence type="ECO:0000256" key="12">
    <source>
        <dbReference type="ARBA" id="ARBA00022840"/>
    </source>
</evidence>
<name>A0A397YHW7_BRACM</name>
<reference evidence="23 24" key="1">
    <citation type="submission" date="2018-06" db="EMBL/GenBank/DDBJ databases">
        <title>WGS assembly of Brassica rapa FPsc.</title>
        <authorList>
            <person name="Bowman J."/>
            <person name="Kohchi T."/>
            <person name="Yamato K."/>
            <person name="Jenkins J."/>
            <person name="Shu S."/>
            <person name="Ishizaki K."/>
            <person name="Yamaoka S."/>
            <person name="Nishihama R."/>
            <person name="Nakamura Y."/>
            <person name="Berger F."/>
            <person name="Adam C."/>
            <person name="Aki S."/>
            <person name="Althoff F."/>
            <person name="Araki T."/>
            <person name="Arteaga-Vazquez M."/>
            <person name="Balasubrmanian S."/>
            <person name="Bauer D."/>
            <person name="Boehm C."/>
            <person name="Briginshaw L."/>
            <person name="Caballero-Perez J."/>
            <person name="Catarino B."/>
            <person name="Chen F."/>
            <person name="Chiyoda S."/>
            <person name="Chovatia M."/>
            <person name="Davies K."/>
            <person name="Delmans M."/>
            <person name="Demura T."/>
            <person name="Dierschke T."/>
            <person name="Dolan L."/>
            <person name="Dorantes-Acosta A."/>
            <person name="Eklund D."/>
            <person name="Florent S."/>
            <person name="Flores-Sandoval E."/>
            <person name="Fujiyama A."/>
            <person name="Fukuzawa H."/>
            <person name="Galik B."/>
            <person name="Grimanelli D."/>
            <person name="Grimwood J."/>
            <person name="Grossniklaus U."/>
            <person name="Hamada T."/>
            <person name="Haseloff J."/>
            <person name="Hetherington A."/>
            <person name="Higo A."/>
            <person name="Hirakawa Y."/>
            <person name="Hundley H."/>
            <person name="Ikeda Y."/>
            <person name="Inoue K."/>
            <person name="Inoue S."/>
            <person name="Ishida S."/>
            <person name="Jia Q."/>
            <person name="Kakita M."/>
            <person name="Kanazawa T."/>
            <person name="Kawai Y."/>
            <person name="Kawashima T."/>
            <person name="Kennedy M."/>
            <person name="Kinose K."/>
            <person name="Kinoshita T."/>
            <person name="Kohara Y."/>
            <person name="Koide E."/>
            <person name="Komatsu K."/>
            <person name="Kopischke S."/>
            <person name="Kubo M."/>
            <person name="Kyozuka J."/>
            <person name="Lagercrantz U."/>
            <person name="Lin S."/>
            <person name="Lindquist E."/>
            <person name="Lipzen A."/>
            <person name="Lu C."/>
            <person name="Luna E."/>
            <person name="Martienssen R."/>
            <person name="Minamino N."/>
            <person name="Mizutani M."/>
            <person name="Mizutani M."/>
            <person name="Mochizuki N."/>
            <person name="Monte I."/>
            <person name="Mosher R."/>
            <person name="Nagasaki H."/>
            <person name="Nakagami H."/>
            <person name="Naramoto S."/>
            <person name="Nishitani K."/>
            <person name="Ohtani M."/>
            <person name="Okamoto T."/>
            <person name="Okumura M."/>
            <person name="Phillips J."/>
            <person name="Pollak B."/>
            <person name="Reinders A."/>
            <person name="Roevekamp M."/>
            <person name="Sano R."/>
            <person name="Sawa S."/>
            <person name="Schmid M."/>
            <person name="Shirakawa M."/>
            <person name="Solano R."/>
            <person name="Spunde A."/>
            <person name="Suetsugu N."/>
            <person name="Sugano S."/>
            <person name="Sugiyama A."/>
            <person name="Sun R."/>
            <person name="Suzuki Y."/>
            <person name="Takenaka M."/>
            <person name="Takezawa D."/>
            <person name="Tomogane H."/>
            <person name="Tsuzuki M."/>
            <person name="Ueda T."/>
            <person name="Umeda M."/>
            <person name="Ward J."/>
            <person name="Watanabe Y."/>
            <person name="Yazaki K."/>
            <person name="Yokoyama R."/>
            <person name="Yoshitake Y."/>
            <person name="Yotsui I."/>
            <person name="Zachgo S."/>
            <person name="Schmutz J."/>
        </authorList>
    </citation>
    <scope>NUCLEOTIDE SEQUENCE [LARGE SCALE GENOMIC DNA]</scope>
    <source>
        <strain evidence="24">cv. B-3</strain>
    </source>
</reference>
<dbReference type="FunFam" id="2.60.120.430:FF:000004">
    <property type="entry name" value="Putative leucine-rich repeat receptor-like serine/threonine-protein kinase"/>
    <property type="match status" value="1"/>
</dbReference>
<protein>
    <recommendedName>
        <fullName evidence="2">non-specific serine/threonine protein kinase</fullName>
        <ecNumber evidence="2">2.7.11.1</ecNumber>
    </recommendedName>
</protein>
<dbReference type="FunFam" id="3.80.10.10:FF:001550">
    <property type="entry name" value="Leucine-rich repeat transmembrane protein kinase"/>
    <property type="match status" value="1"/>
</dbReference>
<dbReference type="InterPro" id="IPR011009">
    <property type="entry name" value="Kinase-like_dom_sf"/>
</dbReference>
<dbReference type="InterPro" id="IPR001611">
    <property type="entry name" value="Leu-rich_rpt"/>
</dbReference>
<dbReference type="EMBL" id="CM010634">
    <property type="protein sequence ID" value="RID53049.1"/>
    <property type="molecule type" value="Genomic_DNA"/>
</dbReference>
<dbReference type="Gene3D" id="3.80.10.10">
    <property type="entry name" value="Ribonuclease Inhibitor"/>
    <property type="match status" value="3"/>
</dbReference>
<evidence type="ECO:0000256" key="18">
    <source>
        <dbReference type="ARBA" id="ARBA00048679"/>
    </source>
</evidence>
<comment type="catalytic activity">
    <reaction evidence="18">
        <text>L-seryl-[protein] + ATP = O-phospho-L-seryl-[protein] + ADP + H(+)</text>
        <dbReference type="Rhea" id="RHEA:17989"/>
        <dbReference type="Rhea" id="RHEA-COMP:9863"/>
        <dbReference type="Rhea" id="RHEA-COMP:11604"/>
        <dbReference type="ChEBI" id="CHEBI:15378"/>
        <dbReference type="ChEBI" id="CHEBI:29999"/>
        <dbReference type="ChEBI" id="CHEBI:30616"/>
        <dbReference type="ChEBI" id="CHEBI:83421"/>
        <dbReference type="ChEBI" id="CHEBI:456216"/>
        <dbReference type="EC" id="2.7.11.1"/>
    </reaction>
</comment>
<accession>A0A397YHW7</accession>
<dbReference type="GO" id="GO:0004674">
    <property type="term" value="F:protein serine/threonine kinase activity"/>
    <property type="evidence" value="ECO:0007669"/>
    <property type="project" value="UniProtKB-KW"/>
</dbReference>
<dbReference type="InterPro" id="IPR032675">
    <property type="entry name" value="LRR_dom_sf"/>
</dbReference>
<keyword evidence="15" id="KW-0675">Receptor</keyword>
<keyword evidence="6" id="KW-0808">Transferase</keyword>
<dbReference type="InterPro" id="IPR008271">
    <property type="entry name" value="Ser/Thr_kinase_AS"/>
</dbReference>
<evidence type="ECO:0000256" key="6">
    <source>
        <dbReference type="ARBA" id="ARBA00022679"/>
    </source>
</evidence>
<dbReference type="Pfam" id="PF11721">
    <property type="entry name" value="Malectin"/>
    <property type="match status" value="1"/>
</dbReference>
<evidence type="ECO:0000256" key="14">
    <source>
        <dbReference type="ARBA" id="ARBA00023136"/>
    </source>
</evidence>
<evidence type="ECO:0000256" key="17">
    <source>
        <dbReference type="ARBA" id="ARBA00047899"/>
    </source>
</evidence>
<evidence type="ECO:0000256" key="20">
    <source>
        <dbReference type="SAM" id="Phobius"/>
    </source>
</evidence>
<keyword evidence="4" id="KW-0597">Phosphoprotein</keyword>
<keyword evidence="13 20" id="KW-1133">Transmembrane helix</keyword>
<keyword evidence="12 19" id="KW-0067">ATP-binding</keyword>
<dbReference type="FunFam" id="1.10.510.10:FF:000044">
    <property type="entry name" value="Putative LRR receptor-like serine/threonine-protein kinase"/>
    <property type="match status" value="1"/>
</dbReference>